<evidence type="ECO:0000313" key="1">
    <source>
        <dbReference type="EMBL" id="PIB23301.1"/>
    </source>
</evidence>
<comment type="caution">
    <text evidence="1">The sequence shown here is derived from an EMBL/GenBank/DDBJ whole genome shotgun (WGS) entry which is preliminary data.</text>
</comment>
<dbReference type="GO" id="GO:0015035">
    <property type="term" value="F:protein-disulfide reductase activity"/>
    <property type="evidence" value="ECO:0007669"/>
    <property type="project" value="InterPro"/>
</dbReference>
<dbReference type="Proteomes" id="UP000231516">
    <property type="component" value="Unassembled WGS sequence"/>
</dbReference>
<dbReference type="OrthoDB" id="9785438at2"/>
<dbReference type="InterPro" id="IPR052927">
    <property type="entry name" value="DCC_oxidoreductase"/>
</dbReference>
<reference evidence="1 2" key="1">
    <citation type="submission" date="2016-08" db="EMBL/GenBank/DDBJ databases">
        <title>Draft genome of Amylibacter sp. strain 4G11.</title>
        <authorList>
            <person name="Wong S.-K."/>
            <person name="Hamasaki K."/>
            <person name="Yoshizawa S."/>
        </authorList>
    </citation>
    <scope>NUCLEOTIDE SEQUENCE [LARGE SCALE GENOMIC DNA]</scope>
    <source>
        <strain evidence="1 2">4G11</strain>
    </source>
</reference>
<dbReference type="PANTHER" id="PTHR33639">
    <property type="entry name" value="THIOL-DISULFIDE OXIDOREDUCTASE DCC"/>
    <property type="match status" value="1"/>
</dbReference>
<protein>
    <submittedName>
        <fullName evidence="1">Thiol-disulfide oxidoreductase</fullName>
    </submittedName>
</protein>
<dbReference type="Pfam" id="PF04134">
    <property type="entry name" value="DCC1-like"/>
    <property type="match status" value="1"/>
</dbReference>
<sequence length="151" mass="17445">MENSEIPYSFRQVESLDHDGPFTVMDANCSLCAKGAAWIARNDRDGEFRIIPIQTELGQNLLCHYGLDPSDPNSWLFLENGYAYHSLDALIRVGNRFGGVWKLLRILRVLPKPLQDKLYYFVARNRYRFFGRADMCNMPDPAVQKRLMLKA</sequence>
<dbReference type="EMBL" id="MDGM01000014">
    <property type="protein sequence ID" value="PIB23301.1"/>
    <property type="molecule type" value="Genomic_DNA"/>
</dbReference>
<name>A0A2G5K1B1_9RHOB</name>
<evidence type="ECO:0000313" key="2">
    <source>
        <dbReference type="Proteomes" id="UP000231516"/>
    </source>
</evidence>
<organism evidence="1 2">
    <name type="scientific">Paramylibacter kogurei</name>
    <dbReference type="NCBI Taxonomy" id="1889778"/>
    <lineage>
        <taxon>Bacteria</taxon>
        <taxon>Pseudomonadati</taxon>
        <taxon>Pseudomonadota</taxon>
        <taxon>Alphaproteobacteria</taxon>
        <taxon>Rhodobacterales</taxon>
        <taxon>Paracoccaceae</taxon>
        <taxon>Paramylibacter</taxon>
    </lineage>
</organism>
<dbReference type="RefSeq" id="WP_099594496.1">
    <property type="nucleotide sequence ID" value="NZ_MDGM01000014.1"/>
</dbReference>
<accession>A0A2G5K1B1</accession>
<dbReference type="PANTHER" id="PTHR33639:SF2">
    <property type="entry name" value="DUF393 DOMAIN-CONTAINING PROTEIN"/>
    <property type="match status" value="1"/>
</dbReference>
<dbReference type="InterPro" id="IPR007263">
    <property type="entry name" value="DCC1-like"/>
</dbReference>
<dbReference type="AlphaFoldDB" id="A0A2G5K1B1"/>
<proteinExistence type="predicted"/>
<gene>
    <name evidence="1" type="ORF">BFP76_09355</name>
</gene>
<keyword evidence="2" id="KW-1185">Reference proteome</keyword>